<feature type="non-terminal residue" evidence="1">
    <location>
        <position position="712"/>
    </location>
</feature>
<dbReference type="OrthoDB" id="1262810at2759"/>
<name>A0A9P6QY79_9FUNG</name>
<dbReference type="PANTHER" id="PTHR46919">
    <property type="entry name" value="ZINC FINGER, C3HC4 TYPE (RING FINGER) FAMILY PROTEIN"/>
    <property type="match status" value="1"/>
</dbReference>
<keyword evidence="2" id="KW-1185">Reference proteome</keyword>
<dbReference type="Proteomes" id="UP000738325">
    <property type="component" value="Unassembled WGS sequence"/>
</dbReference>
<proteinExistence type="predicted"/>
<dbReference type="PANTHER" id="PTHR46919:SF2">
    <property type="entry name" value="SACSIN"/>
    <property type="match status" value="1"/>
</dbReference>
<evidence type="ECO:0000313" key="1">
    <source>
        <dbReference type="EMBL" id="KAG0304305.1"/>
    </source>
</evidence>
<reference evidence="1" key="1">
    <citation type="journal article" date="2020" name="Fungal Divers.">
        <title>Resolving the Mortierellaceae phylogeny through synthesis of multi-gene phylogenetics and phylogenomics.</title>
        <authorList>
            <person name="Vandepol N."/>
            <person name="Liber J."/>
            <person name="Desiro A."/>
            <person name="Na H."/>
            <person name="Kennedy M."/>
            <person name="Barry K."/>
            <person name="Grigoriev I.V."/>
            <person name="Miller A.N."/>
            <person name="O'Donnell K."/>
            <person name="Stajich J.E."/>
            <person name="Bonito G."/>
        </authorList>
    </citation>
    <scope>NUCLEOTIDE SEQUENCE</scope>
    <source>
        <strain evidence="1">REB-010B</strain>
    </source>
</reference>
<evidence type="ECO:0000313" key="2">
    <source>
        <dbReference type="Proteomes" id="UP000738325"/>
    </source>
</evidence>
<organism evidence="1 2">
    <name type="scientific">Dissophora globulifera</name>
    <dbReference type="NCBI Taxonomy" id="979702"/>
    <lineage>
        <taxon>Eukaryota</taxon>
        <taxon>Fungi</taxon>
        <taxon>Fungi incertae sedis</taxon>
        <taxon>Mucoromycota</taxon>
        <taxon>Mortierellomycotina</taxon>
        <taxon>Mortierellomycetes</taxon>
        <taxon>Mortierellales</taxon>
        <taxon>Mortierellaceae</taxon>
        <taxon>Dissophora</taxon>
    </lineage>
</organism>
<sequence>TFKVLRYSNEGLVDIGINRDLVSRFRDSKTDDSNRYGSDGMEPELFKDVFWTSITIPVLGSRIRGVYQKRYYENKPIPTHAMPQPQDETFPTDDWITSFWFMAQAEKEEQQVELMKEMFGLHLLPITRHRLAPLDTEMQVVYMDRTDNEREPNLAAFFSVLDEQFECRVLREGFNITSRNAFNYMLEISDAVGILKVTATVPMERRQGLDQENCQVVCDYMARWLSLDSVLDQLQLSALRSLPIYRMYSDSTFASLLHQKGEKASWGVASRFSRAENPWLPVTIKLLEDDQPMLDHLTEILEVPTINESKYWFKILSNLKSYTTDMWDLMLEQFCQKYHAHVASKEHSFSFMSDLEFVRTAGPDSTKTGPRRSPRSIVNPSLSLFYLDHECVFPAGVYTNSAIFSVLSEMGMRAMFDASFITDRARVLSADTKQGVTGKRDTALMALYSRLNDAFKRPLQSPQMQRILAGLPWILAKSINADDYRLYHPSECRPQGDVELVGSQMPLAKFNFSNELMLDCLGWNTLPPLANVLAHFHTLIDRAKTFTPSEAEFNAIYRFLMDRISDSMSLSAVKKSLNGKAWILINGTLHTTDRVALKMSCDLSPHFVQIASPGLDHLFSAMGVRQNVRQQDLEEIIAQIGRQYGSAGTLSDEDAQLVLQLLSGVARVSYTWSSSTLILTSDNQLRRIGEVVYDDRRGHRSLTDTWGGDDEA</sequence>
<protein>
    <submittedName>
        <fullName evidence="1">Uncharacterized protein</fullName>
    </submittedName>
</protein>
<feature type="non-terminal residue" evidence="1">
    <location>
        <position position="1"/>
    </location>
</feature>
<accession>A0A9P6QY79</accession>
<comment type="caution">
    <text evidence="1">The sequence shown here is derived from an EMBL/GenBank/DDBJ whole genome shotgun (WGS) entry which is preliminary data.</text>
</comment>
<dbReference type="AlphaFoldDB" id="A0A9P6QY79"/>
<gene>
    <name evidence="1" type="ORF">BGZ99_002436</name>
</gene>
<dbReference type="EMBL" id="JAAAIP010001725">
    <property type="protein sequence ID" value="KAG0304305.1"/>
    <property type="molecule type" value="Genomic_DNA"/>
</dbReference>